<sequence length="728" mass="82596">MGIIGCNVDGYMDDDKFSKPMPWIGIYIAAASLACLIAVTADLVLGFRGRKLWFPCKYFCLNATTLTLIGVALKLSVDLNTSMPQRSDQLAKLTSSAFTCTIMGNSMPSLGVTDKKETMMNVVAMGILVITMIANICIQFATGVIYVFWAEHVVIILLMLILLMTMFSLDIAIPKMKHYLELKYETNEAMLKESLSRMEEEDTGQLINNLRDELMRVWMMAHTSSPQFVLGRSVTCTASGAFCLLSTLALAEAMLRSYLMPWSLRFCSGDSDYKWSTTLILIVQVAAVAVGTIAPAFRWFTAISYRWPNVRHKNSKRRLQVEGYWIDRLELMKERPLGYRIQNRQFRKIAHDAKLLLLNLFIKMQVGIVLLSKATQFISISLMCLVLECYVRCKRLKSNFNNNVSSISSGAESKPDLKRFVLHLEGEEELVEVMMRNNRDATNHWFHVGEKNEPKQIIELIQDKCSVLHGFKGVATFDSDQVLSLHPVEALYGWSLPLVTLTSIIVAIPNINRLKVKNLIGALNEGLLYVKFIENNMDKEGKLSKVRMAADIVWLGVDLYDKWLDVDLYKLSLQGKSPKETIETLAEAAKIRYDKFKAKYRHICNRVAPSSWPIKILASNSMYRISQTSLLNNEIMSSERLFEALTEMICDILGACLTNLPHVISTKCLNSAIEEREESVRYAVCMLGQTHRIIEMLEKRTFPSLDLSKGTNIEDWRLMHKIEALDID</sequence>
<evidence type="ECO:0000256" key="1">
    <source>
        <dbReference type="SAM" id="Phobius"/>
    </source>
</evidence>
<dbReference type="Proteomes" id="UP000289738">
    <property type="component" value="Chromosome B01"/>
</dbReference>
<name>A0A445ASE2_ARAHY</name>
<keyword evidence="1" id="KW-0472">Membrane</keyword>
<reference evidence="2 3" key="1">
    <citation type="submission" date="2019-01" db="EMBL/GenBank/DDBJ databases">
        <title>Sequencing of cultivated peanut Arachis hypogaea provides insights into genome evolution and oil improvement.</title>
        <authorList>
            <person name="Chen X."/>
        </authorList>
    </citation>
    <scope>NUCLEOTIDE SEQUENCE [LARGE SCALE GENOMIC DNA]</scope>
    <source>
        <strain evidence="3">cv. Fuhuasheng</strain>
        <tissue evidence="2">Leaves</tissue>
    </source>
</reference>
<gene>
    <name evidence="2" type="ORF">Ahy_B01g053749</name>
</gene>
<dbReference type="Gramene" id="arahy.Tifrunner.gnm2.ann2.Ah11g207300.1">
    <property type="protein sequence ID" value="arahy.Tifrunner.gnm2.ann2.Ah11g207300.1-CDS"/>
    <property type="gene ID" value="arahy.Tifrunner.gnm2.ann2.Ah11g207300"/>
</dbReference>
<evidence type="ECO:0000313" key="2">
    <source>
        <dbReference type="EMBL" id="RYR29353.1"/>
    </source>
</evidence>
<feature type="transmembrane region" description="Helical" evidence="1">
    <location>
        <begin position="59"/>
        <end position="77"/>
    </location>
</feature>
<dbReference type="OrthoDB" id="1915303at2759"/>
<dbReference type="AlphaFoldDB" id="A0A445ASE2"/>
<dbReference type="PANTHER" id="PTHR35307">
    <property type="entry name" value="PROTEIN, PUTATIVE-RELATED"/>
    <property type="match status" value="1"/>
</dbReference>
<feature type="transmembrane region" description="Helical" evidence="1">
    <location>
        <begin position="122"/>
        <end position="148"/>
    </location>
</feature>
<feature type="transmembrane region" description="Helical" evidence="1">
    <location>
        <begin position="229"/>
        <end position="255"/>
    </location>
</feature>
<accession>A0A445ASE2</accession>
<evidence type="ECO:0008006" key="4">
    <source>
        <dbReference type="Google" id="ProtNLM"/>
    </source>
</evidence>
<evidence type="ECO:0000313" key="3">
    <source>
        <dbReference type="Proteomes" id="UP000289738"/>
    </source>
</evidence>
<dbReference type="EMBL" id="SDMP01000011">
    <property type="protein sequence ID" value="RYR29353.1"/>
    <property type="molecule type" value="Genomic_DNA"/>
</dbReference>
<keyword evidence="1" id="KW-0812">Transmembrane</keyword>
<proteinExistence type="predicted"/>
<feature type="transmembrane region" description="Helical" evidence="1">
    <location>
        <begin position="89"/>
        <end position="110"/>
    </location>
</feature>
<feature type="transmembrane region" description="Helical" evidence="1">
    <location>
        <begin position="275"/>
        <end position="297"/>
    </location>
</feature>
<comment type="caution">
    <text evidence="2">The sequence shown here is derived from an EMBL/GenBank/DDBJ whole genome shotgun (WGS) entry which is preliminary data.</text>
</comment>
<keyword evidence="3" id="KW-1185">Reference proteome</keyword>
<organism evidence="2 3">
    <name type="scientific">Arachis hypogaea</name>
    <name type="common">Peanut</name>
    <dbReference type="NCBI Taxonomy" id="3818"/>
    <lineage>
        <taxon>Eukaryota</taxon>
        <taxon>Viridiplantae</taxon>
        <taxon>Streptophyta</taxon>
        <taxon>Embryophyta</taxon>
        <taxon>Tracheophyta</taxon>
        <taxon>Spermatophyta</taxon>
        <taxon>Magnoliopsida</taxon>
        <taxon>eudicotyledons</taxon>
        <taxon>Gunneridae</taxon>
        <taxon>Pentapetalae</taxon>
        <taxon>rosids</taxon>
        <taxon>fabids</taxon>
        <taxon>Fabales</taxon>
        <taxon>Fabaceae</taxon>
        <taxon>Papilionoideae</taxon>
        <taxon>50 kb inversion clade</taxon>
        <taxon>dalbergioids sensu lato</taxon>
        <taxon>Dalbergieae</taxon>
        <taxon>Pterocarpus clade</taxon>
        <taxon>Arachis</taxon>
    </lineage>
</organism>
<dbReference type="PANTHER" id="PTHR35307:SF3">
    <property type="entry name" value="DUF4220 DOMAIN-CONTAINING PROTEIN"/>
    <property type="match status" value="1"/>
</dbReference>
<feature type="transmembrane region" description="Helical" evidence="1">
    <location>
        <begin position="353"/>
        <end position="371"/>
    </location>
</feature>
<feature type="transmembrane region" description="Helical" evidence="1">
    <location>
        <begin position="154"/>
        <end position="173"/>
    </location>
</feature>
<protein>
    <recommendedName>
        <fullName evidence="4">DUF4220 domain-containing protein</fullName>
    </recommendedName>
</protein>
<keyword evidence="1" id="KW-1133">Transmembrane helix</keyword>
<feature type="transmembrane region" description="Helical" evidence="1">
    <location>
        <begin position="24"/>
        <end position="47"/>
    </location>
</feature>